<dbReference type="Proteomes" id="UP000235145">
    <property type="component" value="Unassembled WGS sequence"/>
</dbReference>
<keyword evidence="2" id="KW-1185">Reference proteome</keyword>
<dbReference type="EMBL" id="NBSK02000004">
    <property type="protein sequence ID" value="KAJ0209341.1"/>
    <property type="molecule type" value="Genomic_DNA"/>
</dbReference>
<reference evidence="1 2" key="1">
    <citation type="journal article" date="2017" name="Nat. Commun.">
        <title>Genome assembly with in vitro proximity ligation data and whole-genome triplication in lettuce.</title>
        <authorList>
            <person name="Reyes-Chin-Wo S."/>
            <person name="Wang Z."/>
            <person name="Yang X."/>
            <person name="Kozik A."/>
            <person name="Arikit S."/>
            <person name="Song C."/>
            <person name="Xia L."/>
            <person name="Froenicke L."/>
            <person name="Lavelle D.O."/>
            <person name="Truco M.J."/>
            <person name="Xia R."/>
            <person name="Zhu S."/>
            <person name="Xu C."/>
            <person name="Xu H."/>
            <person name="Xu X."/>
            <person name="Cox K."/>
            <person name="Korf I."/>
            <person name="Meyers B.C."/>
            <person name="Michelmore R.W."/>
        </authorList>
    </citation>
    <scope>NUCLEOTIDE SEQUENCE [LARGE SCALE GENOMIC DNA]</scope>
    <source>
        <strain evidence="2">cv. Salinas</strain>
        <tissue evidence="1">Seedlings</tissue>
    </source>
</reference>
<proteinExistence type="predicted"/>
<accession>A0A9R1VN04</accession>
<protein>
    <submittedName>
        <fullName evidence="1">Uncharacterized protein</fullName>
    </submittedName>
</protein>
<sequence>MATAAGDSGDCLNHRNLYNHKPTNISSSFHCLHLNPVGCEGLQCRRRSVGEDPKPKQAIAGFSIADSAVHYRGTGVIRLAVHL</sequence>
<dbReference type="AlphaFoldDB" id="A0A9R1VN04"/>
<evidence type="ECO:0000313" key="1">
    <source>
        <dbReference type="EMBL" id="KAJ0209341.1"/>
    </source>
</evidence>
<name>A0A9R1VN04_LACSA</name>
<comment type="caution">
    <text evidence="1">The sequence shown here is derived from an EMBL/GenBank/DDBJ whole genome shotgun (WGS) entry which is preliminary data.</text>
</comment>
<gene>
    <name evidence="1" type="ORF">LSAT_V11C400199050</name>
</gene>
<organism evidence="1 2">
    <name type="scientific">Lactuca sativa</name>
    <name type="common">Garden lettuce</name>
    <dbReference type="NCBI Taxonomy" id="4236"/>
    <lineage>
        <taxon>Eukaryota</taxon>
        <taxon>Viridiplantae</taxon>
        <taxon>Streptophyta</taxon>
        <taxon>Embryophyta</taxon>
        <taxon>Tracheophyta</taxon>
        <taxon>Spermatophyta</taxon>
        <taxon>Magnoliopsida</taxon>
        <taxon>eudicotyledons</taxon>
        <taxon>Gunneridae</taxon>
        <taxon>Pentapetalae</taxon>
        <taxon>asterids</taxon>
        <taxon>campanulids</taxon>
        <taxon>Asterales</taxon>
        <taxon>Asteraceae</taxon>
        <taxon>Cichorioideae</taxon>
        <taxon>Cichorieae</taxon>
        <taxon>Lactucinae</taxon>
        <taxon>Lactuca</taxon>
    </lineage>
</organism>
<evidence type="ECO:0000313" key="2">
    <source>
        <dbReference type="Proteomes" id="UP000235145"/>
    </source>
</evidence>